<sequence length="51" mass="5477">MATSILASVAATPHVVYDLPIPPIGFGLITFSILMFLGVVTLSWKGISHRH</sequence>
<evidence type="ECO:0000256" key="1">
    <source>
        <dbReference type="SAM" id="Phobius"/>
    </source>
</evidence>
<reference evidence="3" key="1">
    <citation type="submission" date="2017-02" db="EMBL/GenBank/DDBJ databases">
        <authorList>
            <person name="Dridi B."/>
        </authorList>
    </citation>
    <scope>NUCLEOTIDE SEQUENCE [LARGE SCALE GENOMIC DNA]</scope>
    <source>
        <strain evidence="3">B Co 03.10</strain>
    </source>
</reference>
<proteinExistence type="predicted"/>
<protein>
    <submittedName>
        <fullName evidence="2">Uncharacterized protein</fullName>
    </submittedName>
</protein>
<gene>
    <name evidence="2" type="ORF">FM105_05760</name>
</gene>
<keyword evidence="1" id="KW-0812">Transmembrane</keyword>
<organism evidence="2 3">
    <name type="scientific">Brevibacterium yomogidense</name>
    <dbReference type="NCBI Taxonomy" id="946573"/>
    <lineage>
        <taxon>Bacteria</taxon>
        <taxon>Bacillati</taxon>
        <taxon>Actinomycetota</taxon>
        <taxon>Actinomycetes</taxon>
        <taxon>Micrococcales</taxon>
        <taxon>Brevibacteriaceae</taxon>
        <taxon>Brevibacterium</taxon>
    </lineage>
</organism>
<evidence type="ECO:0000313" key="2">
    <source>
        <dbReference type="EMBL" id="SLM96383.1"/>
    </source>
</evidence>
<name>A0A1X6XBA7_9MICO</name>
<evidence type="ECO:0000313" key="3">
    <source>
        <dbReference type="Proteomes" id="UP000196581"/>
    </source>
</evidence>
<keyword evidence="3" id="KW-1185">Reference proteome</keyword>
<dbReference type="RefSeq" id="WP_179207088.1">
    <property type="nucleotide sequence ID" value="NZ_FWFF01000008.1"/>
</dbReference>
<dbReference type="AlphaFoldDB" id="A0A1X6XBA7"/>
<dbReference type="EMBL" id="FWFF01000008">
    <property type="protein sequence ID" value="SLM96383.1"/>
    <property type="molecule type" value="Genomic_DNA"/>
</dbReference>
<dbReference type="Proteomes" id="UP000196581">
    <property type="component" value="Unassembled WGS sequence"/>
</dbReference>
<keyword evidence="1" id="KW-1133">Transmembrane helix</keyword>
<accession>A0A1X6XBA7</accession>
<keyword evidence="1" id="KW-0472">Membrane</keyword>
<feature type="transmembrane region" description="Helical" evidence="1">
    <location>
        <begin position="24"/>
        <end position="44"/>
    </location>
</feature>